<name>A0A1G6HM13_9BACL</name>
<feature type="transmembrane region" description="Helical" evidence="7">
    <location>
        <begin position="192"/>
        <end position="213"/>
    </location>
</feature>
<dbReference type="PANTHER" id="PTHR30047">
    <property type="entry name" value="HIGH-AFFINITY CHOLINE TRANSPORT PROTEIN-RELATED"/>
    <property type="match status" value="1"/>
</dbReference>
<dbReference type="Pfam" id="PF02028">
    <property type="entry name" value="BCCT"/>
    <property type="match status" value="1"/>
</dbReference>
<sequence>MNIAKVDQRVFWGSLVVVGLLIAPLTLGPEKGVALLNGLRDGITEDLGWFYLWFAAAVFGLLAWLALGRYAHVRFGGKSARPEFSTVSWIAMIFTAGIGSSLMYWGMIEWAYYYTDPPFGLEPKSGPAGQWAATYGLFHWGYSAWAIYCMPAVVIAYAFHQKGYRVLNLSRACRGVLGSRADGWLGKMIDMFFIFGMVGGVGTTLGLGTPMIAEGVSVLTGIPKGLGLNASIILLWTVLFGASAYLGLQKGIKRLSDLNLYLGIAVGIFILLFGPTLFILDTFTNSIGLMTQNFLRMSFYMDSVGGADFTRAWTVFYWAWWVAFAPFIGLFTARISRGRTIRELILAMVFAGSFGCWVAFAIFGNTGLFFELKDVVSVTQILNDSGAPAAMMAILEALPGGALLLIAFLVLAMVFLVTTLDSAAYTMASVASRSMSEKQEPARWLRIFFALVLGGVSVGMMAGGGLEPMQNLTIITSVPVLVILILMAFSLMKWLQEDETIDTNQARSREQKSA</sequence>
<comment type="subcellular location">
    <subcellularLocation>
        <location evidence="1">Cell membrane</location>
        <topology evidence="1">Multi-pass membrane protein</topology>
    </subcellularLocation>
</comment>
<dbReference type="OrthoDB" id="9775735at2"/>
<keyword evidence="5 7" id="KW-1133">Transmembrane helix</keyword>
<proteinExistence type="predicted"/>
<dbReference type="EMBL" id="FMZA01000001">
    <property type="protein sequence ID" value="SDB94925.1"/>
    <property type="molecule type" value="Genomic_DNA"/>
</dbReference>
<dbReference type="NCBIfam" id="TIGR00842">
    <property type="entry name" value="bcct"/>
    <property type="match status" value="1"/>
</dbReference>
<evidence type="ECO:0000256" key="5">
    <source>
        <dbReference type="ARBA" id="ARBA00022989"/>
    </source>
</evidence>
<evidence type="ECO:0000256" key="3">
    <source>
        <dbReference type="ARBA" id="ARBA00022475"/>
    </source>
</evidence>
<dbReference type="AlphaFoldDB" id="A0A1G6HM13"/>
<feature type="transmembrane region" description="Helical" evidence="7">
    <location>
        <begin position="260"/>
        <end position="280"/>
    </location>
</feature>
<evidence type="ECO:0000256" key="4">
    <source>
        <dbReference type="ARBA" id="ARBA00022692"/>
    </source>
</evidence>
<keyword evidence="2" id="KW-0813">Transport</keyword>
<organism evidence="8 9">
    <name type="scientific">Melghirimyces thermohalophilus</name>
    <dbReference type="NCBI Taxonomy" id="1236220"/>
    <lineage>
        <taxon>Bacteria</taxon>
        <taxon>Bacillati</taxon>
        <taxon>Bacillota</taxon>
        <taxon>Bacilli</taxon>
        <taxon>Bacillales</taxon>
        <taxon>Thermoactinomycetaceae</taxon>
        <taxon>Melghirimyces</taxon>
    </lineage>
</organism>
<dbReference type="PROSITE" id="PS01303">
    <property type="entry name" value="BCCT"/>
    <property type="match status" value="1"/>
</dbReference>
<dbReference type="GO" id="GO:0005886">
    <property type="term" value="C:plasma membrane"/>
    <property type="evidence" value="ECO:0007669"/>
    <property type="project" value="UniProtKB-SubCell"/>
</dbReference>
<evidence type="ECO:0000256" key="7">
    <source>
        <dbReference type="SAM" id="Phobius"/>
    </source>
</evidence>
<evidence type="ECO:0000256" key="6">
    <source>
        <dbReference type="ARBA" id="ARBA00023136"/>
    </source>
</evidence>
<dbReference type="InterPro" id="IPR000060">
    <property type="entry name" value="BCCT_transptr"/>
</dbReference>
<feature type="transmembrane region" description="Helical" evidence="7">
    <location>
        <begin position="444"/>
        <end position="466"/>
    </location>
</feature>
<dbReference type="GO" id="GO:0022857">
    <property type="term" value="F:transmembrane transporter activity"/>
    <property type="evidence" value="ECO:0007669"/>
    <property type="project" value="InterPro"/>
</dbReference>
<keyword evidence="4 7" id="KW-0812">Transmembrane</keyword>
<evidence type="ECO:0000313" key="9">
    <source>
        <dbReference type="Proteomes" id="UP000199387"/>
    </source>
</evidence>
<evidence type="ECO:0000256" key="1">
    <source>
        <dbReference type="ARBA" id="ARBA00004651"/>
    </source>
</evidence>
<feature type="transmembrane region" description="Helical" evidence="7">
    <location>
        <begin position="344"/>
        <end position="363"/>
    </location>
</feature>
<keyword evidence="3" id="KW-1003">Cell membrane</keyword>
<feature type="transmembrane region" description="Helical" evidence="7">
    <location>
        <begin position="315"/>
        <end position="332"/>
    </location>
</feature>
<evidence type="ECO:0000256" key="2">
    <source>
        <dbReference type="ARBA" id="ARBA00022448"/>
    </source>
</evidence>
<feature type="transmembrane region" description="Helical" evidence="7">
    <location>
        <begin position="9"/>
        <end position="27"/>
    </location>
</feature>
<keyword evidence="6 7" id="KW-0472">Membrane</keyword>
<dbReference type="RefSeq" id="WP_091565262.1">
    <property type="nucleotide sequence ID" value="NZ_FMZA01000001.1"/>
</dbReference>
<feature type="transmembrane region" description="Helical" evidence="7">
    <location>
        <begin position="87"/>
        <end position="108"/>
    </location>
</feature>
<evidence type="ECO:0000313" key="8">
    <source>
        <dbReference type="EMBL" id="SDB94925.1"/>
    </source>
</evidence>
<dbReference type="InterPro" id="IPR018093">
    <property type="entry name" value="BCCT_CS"/>
</dbReference>
<dbReference type="Proteomes" id="UP000199387">
    <property type="component" value="Unassembled WGS sequence"/>
</dbReference>
<feature type="transmembrane region" description="Helical" evidence="7">
    <location>
        <begin position="401"/>
        <end position="423"/>
    </location>
</feature>
<reference evidence="8 9" key="1">
    <citation type="submission" date="2016-10" db="EMBL/GenBank/DDBJ databases">
        <authorList>
            <person name="de Groot N.N."/>
        </authorList>
    </citation>
    <scope>NUCLEOTIDE SEQUENCE [LARGE SCALE GENOMIC DNA]</scope>
    <source>
        <strain evidence="8 9">DSM 45514</strain>
    </source>
</reference>
<keyword evidence="9" id="KW-1185">Reference proteome</keyword>
<protein>
    <submittedName>
        <fullName evidence="8">Betaine/carnitine transporter, BCCT family</fullName>
    </submittedName>
</protein>
<feature type="transmembrane region" description="Helical" evidence="7">
    <location>
        <begin position="140"/>
        <end position="159"/>
    </location>
</feature>
<accession>A0A1G6HM13</accession>
<feature type="transmembrane region" description="Helical" evidence="7">
    <location>
        <begin position="47"/>
        <end position="67"/>
    </location>
</feature>
<feature type="transmembrane region" description="Helical" evidence="7">
    <location>
        <begin position="225"/>
        <end position="248"/>
    </location>
</feature>
<feature type="transmembrane region" description="Helical" evidence="7">
    <location>
        <begin position="472"/>
        <end position="492"/>
    </location>
</feature>
<dbReference type="PANTHER" id="PTHR30047:SF12">
    <property type="entry name" value="BCCT-FAMILY TRANSPORTER"/>
    <property type="match status" value="1"/>
</dbReference>
<gene>
    <name evidence="8" type="ORF">SAMN04488112_10149</name>
</gene>